<evidence type="ECO:0000256" key="5">
    <source>
        <dbReference type="ARBA" id="ARBA00023049"/>
    </source>
</evidence>
<evidence type="ECO:0000256" key="2">
    <source>
        <dbReference type="ARBA" id="ARBA00022723"/>
    </source>
</evidence>
<dbReference type="InterPro" id="IPR018560">
    <property type="entry name" value="DUF2016"/>
</dbReference>
<comment type="caution">
    <text evidence="8">The sequence shown here is derived from an EMBL/GenBank/DDBJ whole genome shotgun (WGS) entry which is preliminary data.</text>
</comment>
<dbReference type="NCBIfam" id="TIGR03735">
    <property type="entry name" value="PRTRC_A"/>
    <property type="match status" value="1"/>
</dbReference>
<protein>
    <submittedName>
        <fullName evidence="8">PRTRC system protein A</fullName>
    </submittedName>
</protein>
<evidence type="ECO:0000313" key="9">
    <source>
        <dbReference type="Proteomes" id="UP001055111"/>
    </source>
</evidence>
<keyword evidence="4" id="KW-0862">Zinc</keyword>
<evidence type="ECO:0000256" key="3">
    <source>
        <dbReference type="ARBA" id="ARBA00022801"/>
    </source>
</evidence>
<dbReference type="GO" id="GO:0006508">
    <property type="term" value="P:proteolysis"/>
    <property type="evidence" value="ECO:0007669"/>
    <property type="project" value="UniProtKB-KW"/>
</dbReference>
<dbReference type="GO" id="GO:0046872">
    <property type="term" value="F:metal ion binding"/>
    <property type="evidence" value="ECO:0007669"/>
    <property type="project" value="UniProtKB-KW"/>
</dbReference>
<keyword evidence="3" id="KW-0378">Hydrolase</keyword>
<keyword evidence="1" id="KW-0645">Protease</keyword>
<dbReference type="RefSeq" id="WP_238213506.1">
    <property type="nucleotide sequence ID" value="NZ_BPUS01000008.1"/>
</dbReference>
<dbReference type="GO" id="GO:0008237">
    <property type="term" value="F:metallopeptidase activity"/>
    <property type="evidence" value="ECO:0007669"/>
    <property type="project" value="UniProtKB-KW"/>
</dbReference>
<evidence type="ECO:0000259" key="7">
    <source>
        <dbReference type="Pfam" id="PF14464"/>
    </source>
</evidence>
<dbReference type="InterPro" id="IPR022499">
    <property type="entry name" value="PRTRC_protein-A"/>
</dbReference>
<keyword evidence="2" id="KW-0479">Metal-binding</keyword>
<dbReference type="Pfam" id="PF14464">
    <property type="entry name" value="Prok-JAB"/>
    <property type="match status" value="1"/>
</dbReference>
<evidence type="ECO:0000313" key="8">
    <source>
        <dbReference type="EMBL" id="GJH26874.1"/>
    </source>
</evidence>
<keyword evidence="5" id="KW-0482">Metalloprotease</keyword>
<dbReference type="Proteomes" id="UP001055111">
    <property type="component" value="Unassembled WGS sequence"/>
</dbReference>
<feature type="domain" description="JAB" evidence="7">
    <location>
        <begin position="93"/>
        <end position="196"/>
    </location>
</feature>
<gene>
    <name evidence="8" type="ORF">CBA19CS42_20180</name>
</gene>
<dbReference type="AlphaFoldDB" id="A0AA37IDR1"/>
<organism evidence="8 9">
    <name type="scientific">Caballeronia novacaledonica</name>
    <dbReference type="NCBI Taxonomy" id="1544861"/>
    <lineage>
        <taxon>Bacteria</taxon>
        <taxon>Pseudomonadati</taxon>
        <taxon>Pseudomonadota</taxon>
        <taxon>Betaproteobacteria</taxon>
        <taxon>Burkholderiales</taxon>
        <taxon>Burkholderiaceae</taxon>
        <taxon>Caballeronia</taxon>
    </lineage>
</organism>
<proteinExistence type="predicted"/>
<reference evidence="8" key="1">
    <citation type="submission" date="2022-09" db="EMBL/GenBank/DDBJ databases">
        <title>Isolation and characterization of 3-chlorobenzoate degrading bacteria from soils in Shizuoka.</title>
        <authorList>
            <person name="Ifat A."/>
            <person name="Ogawa N."/>
            <person name="Kimbara K."/>
            <person name="Moriuchi R."/>
            <person name="Dohra H."/>
            <person name="Shintani M."/>
        </authorList>
    </citation>
    <scope>NUCLEOTIDE SEQUENCE</scope>
    <source>
        <strain evidence="8">19CS4-2</strain>
    </source>
</reference>
<dbReference type="Pfam" id="PF09436">
    <property type="entry name" value="DUF2016"/>
    <property type="match status" value="1"/>
</dbReference>
<dbReference type="EMBL" id="BPUS01000008">
    <property type="protein sequence ID" value="GJH26874.1"/>
    <property type="molecule type" value="Genomic_DNA"/>
</dbReference>
<evidence type="ECO:0000256" key="1">
    <source>
        <dbReference type="ARBA" id="ARBA00022670"/>
    </source>
</evidence>
<name>A0AA37IDR1_9BURK</name>
<feature type="domain" description="DUF2016" evidence="6">
    <location>
        <begin position="15"/>
        <end position="86"/>
    </location>
</feature>
<evidence type="ECO:0000259" key="6">
    <source>
        <dbReference type="Pfam" id="PF09436"/>
    </source>
</evidence>
<sequence length="223" mass="24266">MNAGDSLAVVLNGGDAALQRSFPTVMVPRREPVPPMQAAGERLLIGENGVFIEIDLPWLSVVRRVAHYTVPTAIPYGRVVESTVLRCGAVPPDLIGDFVAMARAAHPLETGAWIVWNVEAKQFRLAPVRALSQGTGTLKYERPELLADELRVIDCHSHGAHPAFFSSTDDEDDRHETKFAFVVGNCASSVPSMAMRLCAKGIFEDVERVPSSWYAAAKLKEAA</sequence>
<evidence type="ECO:0000256" key="4">
    <source>
        <dbReference type="ARBA" id="ARBA00022833"/>
    </source>
</evidence>
<dbReference type="InterPro" id="IPR028090">
    <property type="entry name" value="JAB_dom_prok"/>
</dbReference>
<accession>A0AA37IDR1</accession>